<protein>
    <recommendedName>
        <fullName evidence="3">Nucleoside 2-deoxyribosyltransferase</fullName>
    </recommendedName>
</protein>
<comment type="caution">
    <text evidence="1">The sequence shown here is derived from an EMBL/GenBank/DDBJ whole genome shotgun (WGS) entry which is preliminary data.</text>
</comment>
<sequence length="193" mass="22080">MAELEQKCLIITPSNKKLRESLEGLMISVIEPTLVEIGFQKRNIDVTHRMIEKKTISANIITRIIEDALCIVNLTGLDPFVMYKLALRHATSKPVVVLAEEGTNLPIELKDEQTIFYENTILGAVKLKSSLKDILISIFHLSEYTPSNPIFNLFKDQALLAKLRADEEEENEMDVLIRKIYDIDKKLKRLLDE</sequence>
<dbReference type="AlphaFoldDB" id="A0A3N9U6X0"/>
<evidence type="ECO:0000313" key="2">
    <source>
        <dbReference type="Proteomes" id="UP000274033"/>
    </source>
</evidence>
<reference evidence="1 2" key="1">
    <citation type="journal article" date="2013" name="J. Microbiol.">
        <title>Lysinibacillus chungkukjangi sp. nov., isolated from Chungkukjang, Korean fermented soybean food.</title>
        <authorList>
            <person name="Kim S.J."/>
            <person name="Jang Y.H."/>
            <person name="Hamada M."/>
            <person name="Ahn J.H."/>
            <person name="Weon H.Y."/>
            <person name="Suzuki K."/>
            <person name="Whang K.S."/>
            <person name="Kwon S.W."/>
        </authorList>
    </citation>
    <scope>NUCLEOTIDE SEQUENCE [LARGE SCALE GENOMIC DNA]</scope>
    <source>
        <strain evidence="1 2">MCCC 1A12701</strain>
    </source>
</reference>
<keyword evidence="2" id="KW-1185">Reference proteome</keyword>
<dbReference type="RefSeq" id="WP_124766803.1">
    <property type="nucleotide sequence ID" value="NZ_JAFBDY010000029.1"/>
</dbReference>
<gene>
    <name evidence="1" type="ORF">EBB45_18380</name>
</gene>
<accession>A0A3N9U6X0</accession>
<organism evidence="1 2">
    <name type="scientific">Lysinibacillus composti</name>
    <dbReference type="NCBI Taxonomy" id="720633"/>
    <lineage>
        <taxon>Bacteria</taxon>
        <taxon>Bacillati</taxon>
        <taxon>Bacillota</taxon>
        <taxon>Bacilli</taxon>
        <taxon>Bacillales</taxon>
        <taxon>Bacillaceae</taxon>
        <taxon>Lysinibacillus</taxon>
    </lineage>
</organism>
<proteinExistence type="predicted"/>
<evidence type="ECO:0008006" key="3">
    <source>
        <dbReference type="Google" id="ProtNLM"/>
    </source>
</evidence>
<name>A0A3N9U6X0_9BACI</name>
<dbReference type="Proteomes" id="UP000274033">
    <property type="component" value="Unassembled WGS sequence"/>
</dbReference>
<dbReference type="EMBL" id="RRCT01000028">
    <property type="protein sequence ID" value="RQW72320.1"/>
    <property type="molecule type" value="Genomic_DNA"/>
</dbReference>
<dbReference type="OrthoDB" id="9815193at2"/>
<evidence type="ECO:0000313" key="1">
    <source>
        <dbReference type="EMBL" id="RQW72320.1"/>
    </source>
</evidence>